<protein>
    <submittedName>
        <fullName evidence="4">GNAT family N-acetyltransferase</fullName>
    </submittedName>
</protein>
<dbReference type="Proteomes" id="UP000432089">
    <property type="component" value="Unassembled WGS sequence"/>
</dbReference>
<gene>
    <name evidence="4" type="ORF">F6X38_17690</name>
</gene>
<dbReference type="InterPro" id="IPR016181">
    <property type="entry name" value="Acyl_CoA_acyltransferase"/>
</dbReference>
<keyword evidence="2" id="KW-0012">Acyltransferase</keyword>
<accession>A0A7V7PLZ4</accession>
<dbReference type="PANTHER" id="PTHR43877">
    <property type="entry name" value="AMINOALKYLPHOSPHONATE N-ACETYLTRANSFERASE-RELATED-RELATED"/>
    <property type="match status" value="1"/>
</dbReference>
<dbReference type="RefSeq" id="WP_150971978.1">
    <property type="nucleotide sequence ID" value="NZ_VZDO01000016.1"/>
</dbReference>
<dbReference type="GO" id="GO:0016747">
    <property type="term" value="F:acyltransferase activity, transferring groups other than amino-acyl groups"/>
    <property type="evidence" value="ECO:0007669"/>
    <property type="project" value="InterPro"/>
</dbReference>
<dbReference type="AlphaFoldDB" id="A0A7V7PLZ4"/>
<reference evidence="4 5" key="1">
    <citation type="submission" date="2019-09" db="EMBL/GenBank/DDBJ databases">
        <title>YIM 132180 draft genome.</title>
        <authorList>
            <person name="Zhang K."/>
        </authorList>
    </citation>
    <scope>NUCLEOTIDE SEQUENCE [LARGE SCALE GENOMIC DNA]</scope>
    <source>
        <strain evidence="4 5">YIM 132180</strain>
    </source>
</reference>
<dbReference type="SUPFAM" id="SSF55729">
    <property type="entry name" value="Acyl-CoA N-acyltransferases (Nat)"/>
    <property type="match status" value="1"/>
</dbReference>
<dbReference type="EMBL" id="VZDO01000016">
    <property type="protein sequence ID" value="KAB0677511.1"/>
    <property type="molecule type" value="Genomic_DNA"/>
</dbReference>
<dbReference type="PANTHER" id="PTHR43877:SF2">
    <property type="entry name" value="AMINOALKYLPHOSPHONATE N-ACETYLTRANSFERASE-RELATED"/>
    <property type="match status" value="1"/>
</dbReference>
<sequence length="186" mass="20869">MPDVILATTPLDPLARPLIDDLIREYDHRYGNFFNAAGAAEELNRYPPEAFAPPDGNFLLVLRDGQTIAGGAFKRFDERTAEVKRMWTRRDLRRQGLAAAVLAELEAQALRQGYDRFYLTTGFRQPEAVRLYLSLGYTALFDVAADPETYRHLPFEKELRHPAPRAASAVALPLQQTATPPEAAAR</sequence>
<dbReference type="InterPro" id="IPR050832">
    <property type="entry name" value="Bact_Acetyltransf"/>
</dbReference>
<evidence type="ECO:0000259" key="3">
    <source>
        <dbReference type="PROSITE" id="PS51186"/>
    </source>
</evidence>
<evidence type="ECO:0000256" key="1">
    <source>
        <dbReference type="ARBA" id="ARBA00022679"/>
    </source>
</evidence>
<dbReference type="Gene3D" id="3.40.630.30">
    <property type="match status" value="1"/>
</dbReference>
<name>A0A7V7PLZ4_9HYPH</name>
<dbReference type="Pfam" id="PF00583">
    <property type="entry name" value="Acetyltransf_1"/>
    <property type="match status" value="1"/>
</dbReference>
<comment type="caution">
    <text evidence="4">The sequence shown here is derived from an EMBL/GenBank/DDBJ whole genome shotgun (WGS) entry which is preliminary data.</text>
</comment>
<evidence type="ECO:0000313" key="4">
    <source>
        <dbReference type="EMBL" id="KAB0677511.1"/>
    </source>
</evidence>
<evidence type="ECO:0000313" key="5">
    <source>
        <dbReference type="Proteomes" id="UP000432089"/>
    </source>
</evidence>
<dbReference type="PROSITE" id="PS51186">
    <property type="entry name" value="GNAT"/>
    <property type="match status" value="1"/>
</dbReference>
<keyword evidence="5" id="KW-1185">Reference proteome</keyword>
<dbReference type="InterPro" id="IPR000182">
    <property type="entry name" value="GNAT_dom"/>
</dbReference>
<proteinExistence type="predicted"/>
<feature type="domain" description="N-acetyltransferase" evidence="3">
    <location>
        <begin position="6"/>
        <end position="160"/>
    </location>
</feature>
<evidence type="ECO:0000256" key="2">
    <source>
        <dbReference type="ARBA" id="ARBA00023315"/>
    </source>
</evidence>
<keyword evidence="1 4" id="KW-0808">Transferase</keyword>
<organism evidence="4 5">
    <name type="scientific">Plantimonas leprariae</name>
    <dbReference type="NCBI Taxonomy" id="2615207"/>
    <lineage>
        <taxon>Bacteria</taxon>
        <taxon>Pseudomonadati</taxon>
        <taxon>Pseudomonadota</taxon>
        <taxon>Alphaproteobacteria</taxon>
        <taxon>Hyphomicrobiales</taxon>
        <taxon>Aurantimonadaceae</taxon>
        <taxon>Plantimonas</taxon>
    </lineage>
</organism>